<dbReference type="InterPro" id="IPR007272">
    <property type="entry name" value="Sulf_transp_TsuA/YedE"/>
</dbReference>
<comment type="similarity">
    <text evidence="8">Belongs to the TsuA/YedE (TC 9.B.102) family.</text>
</comment>
<organism evidence="10 11">
    <name type="scientific">Oceanibaculum pacificum</name>
    <dbReference type="NCBI Taxonomy" id="580166"/>
    <lineage>
        <taxon>Bacteria</taxon>
        <taxon>Pseudomonadati</taxon>
        <taxon>Pseudomonadota</taxon>
        <taxon>Alphaproteobacteria</taxon>
        <taxon>Rhodospirillales</taxon>
        <taxon>Oceanibaculaceae</taxon>
        <taxon>Oceanibaculum</taxon>
    </lineage>
</organism>
<feature type="transmembrane region" description="Helical" evidence="9">
    <location>
        <begin position="359"/>
        <end position="377"/>
    </location>
</feature>
<sequence>MHTLLPYGPAALVLCLIDLAADRLQAGMGATAGFSLLLGAALGIVFQRGRFCFQCIFRDLFDGDGRPAQSIVVALLVGMLGYWLIFSAWLPDPQTGRLPPGAHIGPAGPVVIVGGMVFGLGMGLSGACISGHLYRLGEGSVRAPFALVGALLGFALGFWSWEPLYTLYVSRAPVRWLPQALGYGGAMALQAALLLAVALFLDRRRPPDKAALSASSLPRRLLVERWPPVIAGTIVGLIGVAAYFRMEPLGVTRQIGTLARAGAERLDLIPGRLVGLDGLAGCISRAGQLLTDNGLLIGGIVLGSFAAALAAGAFRPARQPPGKLASALFGGVLMGWGAMVSLGCTVGVLLSGIMAFAEAGWLFLVATLIGSYAARILEPSINPLGQQEMTR</sequence>
<keyword evidence="11" id="KW-1185">Reference proteome</keyword>
<dbReference type="GO" id="GO:0005886">
    <property type="term" value="C:plasma membrane"/>
    <property type="evidence" value="ECO:0007669"/>
    <property type="project" value="UniProtKB-SubCell"/>
</dbReference>
<comment type="subcellular location">
    <subcellularLocation>
        <location evidence="1">Cell inner membrane</location>
        <topology evidence="1">Multi-pass membrane protein</topology>
    </subcellularLocation>
</comment>
<comment type="caution">
    <text evidence="10">The sequence shown here is derived from an EMBL/GenBank/DDBJ whole genome shotgun (WGS) entry which is preliminary data.</text>
</comment>
<evidence type="ECO:0000313" key="10">
    <source>
        <dbReference type="EMBL" id="KZD07415.1"/>
    </source>
</evidence>
<feature type="transmembrane region" description="Helical" evidence="9">
    <location>
        <begin position="222"/>
        <end position="244"/>
    </location>
</feature>
<evidence type="ECO:0000256" key="5">
    <source>
        <dbReference type="ARBA" id="ARBA00022692"/>
    </source>
</evidence>
<evidence type="ECO:0000256" key="8">
    <source>
        <dbReference type="ARBA" id="ARBA00035655"/>
    </source>
</evidence>
<dbReference type="EMBL" id="LPXN01000116">
    <property type="protein sequence ID" value="KZD07415.1"/>
    <property type="molecule type" value="Genomic_DNA"/>
</dbReference>
<name>A0A154W1J0_9PROT</name>
<keyword evidence="3" id="KW-1003">Cell membrane</keyword>
<keyword evidence="6 9" id="KW-1133">Transmembrane helix</keyword>
<accession>A0A154W1J0</accession>
<evidence type="ECO:0000256" key="7">
    <source>
        <dbReference type="ARBA" id="ARBA00023136"/>
    </source>
</evidence>
<dbReference type="Pfam" id="PF04143">
    <property type="entry name" value="Sulf_transp"/>
    <property type="match status" value="1"/>
</dbReference>
<keyword evidence="4" id="KW-0997">Cell inner membrane</keyword>
<keyword evidence="2" id="KW-0813">Transport</keyword>
<evidence type="ECO:0000256" key="9">
    <source>
        <dbReference type="SAM" id="Phobius"/>
    </source>
</evidence>
<keyword evidence="5 9" id="KW-0812">Transmembrane</keyword>
<feature type="transmembrane region" description="Helical" evidence="9">
    <location>
        <begin position="181"/>
        <end position="201"/>
    </location>
</feature>
<evidence type="ECO:0000256" key="4">
    <source>
        <dbReference type="ARBA" id="ARBA00022519"/>
    </source>
</evidence>
<gene>
    <name evidence="10" type="ORF">AUP43_02530</name>
</gene>
<dbReference type="OrthoDB" id="9794165at2"/>
<feature type="transmembrane region" description="Helical" evidence="9">
    <location>
        <begin position="294"/>
        <end position="314"/>
    </location>
</feature>
<feature type="transmembrane region" description="Helical" evidence="9">
    <location>
        <begin position="30"/>
        <end position="49"/>
    </location>
</feature>
<evidence type="ECO:0000313" key="11">
    <source>
        <dbReference type="Proteomes" id="UP000076400"/>
    </source>
</evidence>
<dbReference type="RefSeq" id="WP_067557091.1">
    <property type="nucleotide sequence ID" value="NZ_LPXN01000116.1"/>
</dbReference>
<evidence type="ECO:0000256" key="2">
    <source>
        <dbReference type="ARBA" id="ARBA00022448"/>
    </source>
</evidence>
<proteinExistence type="inferred from homology"/>
<dbReference type="Proteomes" id="UP000076400">
    <property type="component" value="Unassembled WGS sequence"/>
</dbReference>
<dbReference type="PANTHER" id="PTHR30574">
    <property type="entry name" value="INNER MEMBRANE PROTEIN YEDE"/>
    <property type="match status" value="1"/>
</dbReference>
<dbReference type="AlphaFoldDB" id="A0A154W1J0"/>
<dbReference type="PANTHER" id="PTHR30574:SF1">
    <property type="entry name" value="SULPHUR TRANSPORT DOMAIN-CONTAINING PROTEIN"/>
    <property type="match status" value="1"/>
</dbReference>
<feature type="transmembrane region" description="Helical" evidence="9">
    <location>
        <begin position="110"/>
        <end position="129"/>
    </location>
</feature>
<evidence type="ECO:0000256" key="3">
    <source>
        <dbReference type="ARBA" id="ARBA00022475"/>
    </source>
</evidence>
<feature type="transmembrane region" description="Helical" evidence="9">
    <location>
        <begin position="70"/>
        <end position="90"/>
    </location>
</feature>
<feature type="transmembrane region" description="Helical" evidence="9">
    <location>
        <begin position="141"/>
        <end position="161"/>
    </location>
</feature>
<evidence type="ECO:0000256" key="1">
    <source>
        <dbReference type="ARBA" id="ARBA00004429"/>
    </source>
</evidence>
<dbReference type="STRING" id="580166.AUP43_02530"/>
<evidence type="ECO:0000256" key="6">
    <source>
        <dbReference type="ARBA" id="ARBA00022989"/>
    </source>
</evidence>
<keyword evidence="7 9" id="KW-0472">Membrane</keyword>
<feature type="transmembrane region" description="Helical" evidence="9">
    <location>
        <begin position="326"/>
        <end position="353"/>
    </location>
</feature>
<protein>
    <submittedName>
        <fullName evidence="10">Uncharacterized protein</fullName>
    </submittedName>
</protein>
<reference evidence="10 11" key="1">
    <citation type="submission" date="2015-12" db="EMBL/GenBank/DDBJ databases">
        <title>Genome sequence of Oceanibaculum pacificum MCCC 1A02656.</title>
        <authorList>
            <person name="Lu L."/>
            <person name="Lai Q."/>
            <person name="Shao Z."/>
            <person name="Qian P."/>
        </authorList>
    </citation>
    <scope>NUCLEOTIDE SEQUENCE [LARGE SCALE GENOMIC DNA]</scope>
    <source>
        <strain evidence="10 11">MCCC 1A02656</strain>
    </source>
</reference>